<evidence type="ECO:0000313" key="6">
    <source>
        <dbReference type="EMBL" id="KAL3715675.1"/>
    </source>
</evidence>
<dbReference type="GO" id="GO:0005634">
    <property type="term" value="C:nucleus"/>
    <property type="evidence" value="ECO:0007669"/>
    <property type="project" value="UniProtKB-SubCell"/>
</dbReference>
<dbReference type="PROSITE" id="PS51319">
    <property type="entry name" value="TFIIS_N"/>
    <property type="match status" value="1"/>
</dbReference>
<dbReference type="PANTHER" id="PTHR46554">
    <property type="entry name" value="MEDIATOR OF RNA POLYMERASE II TRANSCRIPTION SUBUNIT 26A-RELATED"/>
    <property type="match status" value="1"/>
</dbReference>
<feature type="domain" description="TFIIS N-terminal" evidence="5">
    <location>
        <begin position="106"/>
        <end position="182"/>
    </location>
</feature>
<feature type="region of interest" description="Disordered" evidence="4">
    <location>
        <begin position="190"/>
        <end position="258"/>
    </location>
</feature>
<evidence type="ECO:0000313" key="7">
    <source>
        <dbReference type="Proteomes" id="UP001634007"/>
    </source>
</evidence>
<dbReference type="SUPFAM" id="SSF47676">
    <property type="entry name" value="Conserved domain common to transcription factors TFIIS, elongin A, CRSP70"/>
    <property type="match status" value="1"/>
</dbReference>
<evidence type="ECO:0000256" key="4">
    <source>
        <dbReference type="SAM" id="MobiDB-lite"/>
    </source>
</evidence>
<sequence length="364" mass="40669">MGESLDVWRVFFRTTDTDIFEFIDKAITIAALDFSKDFLSRRGRIAERLFSREAARAGGDCAATSKGSKANGHVGNAAHDVVSINCSHGEAETFSDDIERSSQVVREVLRIKRVLDNSRRESDCALHESLRRLQSMSITVDILEKTKIGVSVNNLRRNCGSKQIALLAHNITMGWKALVEQFCCRTGDAADPHKVEDGTTSSVKNQNIGEPPQEKYDFKEPASLAKKKRKLNVNQQPGTGKPNVSSNTNSRTTPASEVASWKLAKERMFRSKTSNRSITGCKRQNAIDVTKGWNEVVADIKYEATKRKMQELYQKVETGKRRRTVQTLDLCDLPEMAASHKPPCARTAKAHRQRVISRSRVSCV</sequence>
<dbReference type="Pfam" id="PF08711">
    <property type="entry name" value="Med26"/>
    <property type="match status" value="1"/>
</dbReference>
<dbReference type="PANTHER" id="PTHR46554:SF2">
    <property type="entry name" value="TFIIS N-TERMINAL DOMAIN-CONTAINING PROTEIN"/>
    <property type="match status" value="1"/>
</dbReference>
<keyword evidence="2 3" id="KW-0539">Nucleus</keyword>
<feature type="compositionally biased region" description="Polar residues" evidence="4">
    <location>
        <begin position="232"/>
        <end position="255"/>
    </location>
</feature>
<dbReference type="InterPro" id="IPR003617">
    <property type="entry name" value="TFIIS/CRSP70_N_sub"/>
</dbReference>
<dbReference type="EMBL" id="JBJKBG010000011">
    <property type="protein sequence ID" value="KAL3715675.1"/>
    <property type="molecule type" value="Genomic_DNA"/>
</dbReference>
<evidence type="ECO:0000256" key="3">
    <source>
        <dbReference type="PROSITE-ProRule" id="PRU00649"/>
    </source>
</evidence>
<organism evidence="6 7">
    <name type="scientific">Eucalyptus globulus</name>
    <name type="common">Tasmanian blue gum</name>
    <dbReference type="NCBI Taxonomy" id="34317"/>
    <lineage>
        <taxon>Eukaryota</taxon>
        <taxon>Viridiplantae</taxon>
        <taxon>Streptophyta</taxon>
        <taxon>Embryophyta</taxon>
        <taxon>Tracheophyta</taxon>
        <taxon>Spermatophyta</taxon>
        <taxon>Magnoliopsida</taxon>
        <taxon>eudicotyledons</taxon>
        <taxon>Gunneridae</taxon>
        <taxon>Pentapetalae</taxon>
        <taxon>rosids</taxon>
        <taxon>malvids</taxon>
        <taxon>Myrtales</taxon>
        <taxon>Myrtaceae</taxon>
        <taxon>Myrtoideae</taxon>
        <taxon>Eucalypteae</taxon>
        <taxon>Eucalyptus</taxon>
    </lineage>
</organism>
<dbReference type="InterPro" id="IPR035441">
    <property type="entry name" value="TFIIS/LEDGF_dom_sf"/>
</dbReference>
<comment type="subcellular location">
    <subcellularLocation>
        <location evidence="1 3">Nucleus</location>
    </subcellularLocation>
</comment>
<comment type="caution">
    <text evidence="6">The sequence shown here is derived from an EMBL/GenBank/DDBJ whole genome shotgun (WGS) entry which is preliminary data.</text>
</comment>
<evidence type="ECO:0000256" key="2">
    <source>
        <dbReference type="ARBA" id="ARBA00023242"/>
    </source>
</evidence>
<evidence type="ECO:0000259" key="5">
    <source>
        <dbReference type="PROSITE" id="PS51319"/>
    </source>
</evidence>
<feature type="compositionally biased region" description="Polar residues" evidence="4">
    <location>
        <begin position="198"/>
        <end position="208"/>
    </location>
</feature>
<accession>A0ABD3IL48</accession>
<dbReference type="AlphaFoldDB" id="A0ABD3IL48"/>
<dbReference type="Gene3D" id="1.20.930.10">
    <property type="entry name" value="Conserved domain common to transcription factors TFIIS, elongin A, CRSP70"/>
    <property type="match status" value="1"/>
</dbReference>
<dbReference type="SMART" id="SM00509">
    <property type="entry name" value="TFS2N"/>
    <property type="match status" value="1"/>
</dbReference>
<gene>
    <name evidence="6" type="ORF">ACJRO7_007415</name>
</gene>
<reference evidence="6 7" key="1">
    <citation type="submission" date="2024-11" db="EMBL/GenBank/DDBJ databases">
        <title>Chromosome-level genome assembly of Eucalyptus globulus Labill. provides insights into its genome evolution.</title>
        <authorList>
            <person name="Li X."/>
        </authorList>
    </citation>
    <scope>NUCLEOTIDE SEQUENCE [LARGE SCALE GENOMIC DNA]</scope>
    <source>
        <strain evidence="6">CL2024</strain>
        <tissue evidence="6">Fresh tender leaves</tissue>
    </source>
</reference>
<dbReference type="InterPro" id="IPR017923">
    <property type="entry name" value="TFIIS_N"/>
</dbReference>
<dbReference type="CDD" id="cd00183">
    <property type="entry name" value="TFIIS_I"/>
    <property type="match status" value="1"/>
</dbReference>
<protein>
    <recommendedName>
        <fullName evidence="5">TFIIS N-terminal domain-containing protein</fullName>
    </recommendedName>
</protein>
<keyword evidence="7" id="KW-1185">Reference proteome</keyword>
<evidence type="ECO:0000256" key="1">
    <source>
        <dbReference type="ARBA" id="ARBA00004123"/>
    </source>
</evidence>
<name>A0ABD3IL48_EUCGL</name>
<proteinExistence type="predicted"/>
<dbReference type="Proteomes" id="UP001634007">
    <property type="component" value="Unassembled WGS sequence"/>
</dbReference>